<dbReference type="SUPFAM" id="SSF46785">
    <property type="entry name" value="Winged helix' DNA-binding domain"/>
    <property type="match status" value="1"/>
</dbReference>
<dbReference type="EMBL" id="JAOPKA010000001">
    <property type="protein sequence ID" value="MCU4739963.1"/>
    <property type="molecule type" value="Genomic_DNA"/>
</dbReference>
<protein>
    <recommendedName>
        <fullName evidence="3">Sugar-specific transcriptional regulator TrmB</fullName>
    </recommendedName>
</protein>
<evidence type="ECO:0008006" key="3">
    <source>
        <dbReference type="Google" id="ProtNLM"/>
    </source>
</evidence>
<organism evidence="1 2">
    <name type="scientific">Natronoglomus mannanivorans</name>
    <dbReference type="NCBI Taxonomy" id="2979990"/>
    <lineage>
        <taxon>Archaea</taxon>
        <taxon>Methanobacteriati</taxon>
        <taxon>Methanobacteriota</taxon>
        <taxon>Stenosarchaea group</taxon>
        <taxon>Halobacteria</taxon>
        <taxon>Halobacteriales</taxon>
        <taxon>Natrialbaceae</taxon>
        <taxon>Natronoglomus</taxon>
    </lineage>
</organism>
<dbReference type="InterPro" id="IPR055766">
    <property type="entry name" value="DUF7342"/>
</dbReference>
<proteinExistence type="predicted"/>
<evidence type="ECO:0000313" key="1">
    <source>
        <dbReference type="EMBL" id="MCU4739963.1"/>
    </source>
</evidence>
<comment type="caution">
    <text evidence="1">The sequence shown here is derived from an EMBL/GenBank/DDBJ whole genome shotgun (WGS) entry which is preliminary data.</text>
</comment>
<accession>A0AAP2YW20</accession>
<gene>
    <name evidence="1" type="ORF">OB960_00920</name>
</gene>
<sequence length="175" mass="20286">MTDESSPARNARDRWEADRTTFQRVYDVLAGTTEPTTAQQFADRASCSENGARQALEQLVEMGIATQSGERPVRYRRNQSYFRWKRVETLAREHDPTDLRERLDDLLETDRAFQDAYGVPAPDAVVVTDESVDDHDAIHDRWDDLTEWRTVRRDLTLVQRALQRAESFGDDRVQV</sequence>
<dbReference type="Proteomes" id="UP001321018">
    <property type="component" value="Unassembled WGS sequence"/>
</dbReference>
<reference evidence="1" key="1">
    <citation type="submission" date="2022-09" db="EMBL/GenBank/DDBJ databases">
        <title>Enrichment on poylsaccharides allowed isolation of novel metabolic and taxonomic groups of Haloarchaea.</title>
        <authorList>
            <person name="Sorokin D.Y."/>
            <person name="Elcheninov A.G."/>
            <person name="Khizhniak T.V."/>
            <person name="Kolganova T.V."/>
            <person name="Kublanov I.V."/>
        </authorList>
    </citation>
    <scope>NUCLEOTIDE SEQUENCE</scope>
    <source>
        <strain evidence="1">AArc-xg1-1</strain>
    </source>
</reference>
<dbReference type="InterPro" id="IPR036390">
    <property type="entry name" value="WH_DNA-bd_sf"/>
</dbReference>
<evidence type="ECO:0000313" key="2">
    <source>
        <dbReference type="Proteomes" id="UP001321018"/>
    </source>
</evidence>
<dbReference type="AlphaFoldDB" id="A0AAP2YW20"/>
<dbReference type="RefSeq" id="WP_338001821.1">
    <property type="nucleotide sequence ID" value="NZ_JAOPKA010000001.1"/>
</dbReference>
<name>A0AAP2YW20_9EURY</name>
<dbReference type="Pfam" id="PF24033">
    <property type="entry name" value="DUF7342"/>
    <property type="match status" value="1"/>
</dbReference>